<evidence type="ECO:0000259" key="3">
    <source>
        <dbReference type="PROSITE" id="PS50110"/>
    </source>
</evidence>
<dbReference type="PROSITE" id="PS50110">
    <property type="entry name" value="RESPONSE_REGULATORY"/>
    <property type="match status" value="1"/>
</dbReference>
<dbReference type="PROSITE" id="PS50112">
    <property type="entry name" value="PAS"/>
    <property type="match status" value="1"/>
</dbReference>
<dbReference type="Gene3D" id="3.40.50.2300">
    <property type="match status" value="1"/>
</dbReference>
<feature type="domain" description="Response regulatory" evidence="3">
    <location>
        <begin position="14"/>
        <end position="144"/>
    </location>
</feature>
<feature type="modified residue" description="4-aspartylphosphate" evidence="2">
    <location>
        <position position="62"/>
    </location>
</feature>
<dbReference type="Gene3D" id="3.30.450.20">
    <property type="entry name" value="PAS domain"/>
    <property type="match status" value="1"/>
</dbReference>
<evidence type="ECO:0000313" key="6">
    <source>
        <dbReference type="Proteomes" id="UP000319783"/>
    </source>
</evidence>
<organism evidence="5 6">
    <name type="scientific">Candidatus Jettenia ecosi</name>
    <dbReference type="NCBI Taxonomy" id="2494326"/>
    <lineage>
        <taxon>Bacteria</taxon>
        <taxon>Pseudomonadati</taxon>
        <taxon>Planctomycetota</taxon>
        <taxon>Candidatus Brocadiia</taxon>
        <taxon>Candidatus Brocadiales</taxon>
        <taxon>Candidatus Brocadiaceae</taxon>
        <taxon>Candidatus Jettenia</taxon>
    </lineage>
</organism>
<dbReference type="SUPFAM" id="SSF52172">
    <property type="entry name" value="CheY-like"/>
    <property type="match status" value="1"/>
</dbReference>
<dbReference type="InterPro" id="IPR011006">
    <property type="entry name" value="CheY-like_superfamily"/>
</dbReference>
<dbReference type="Proteomes" id="UP000319783">
    <property type="component" value="Unassembled WGS sequence"/>
</dbReference>
<dbReference type="SUPFAM" id="SSF55785">
    <property type="entry name" value="PYP-like sensor domain (PAS domain)"/>
    <property type="match status" value="1"/>
</dbReference>
<name>A0A533Q7Y9_9BACT</name>
<dbReference type="InterPro" id="IPR035965">
    <property type="entry name" value="PAS-like_dom_sf"/>
</dbReference>
<evidence type="ECO:0000256" key="1">
    <source>
        <dbReference type="ARBA" id="ARBA00022553"/>
    </source>
</evidence>
<dbReference type="Pfam" id="PF00072">
    <property type="entry name" value="Response_reg"/>
    <property type="match status" value="1"/>
</dbReference>
<dbReference type="GO" id="GO:0000160">
    <property type="term" value="P:phosphorelay signal transduction system"/>
    <property type="evidence" value="ECO:0007669"/>
    <property type="project" value="InterPro"/>
</dbReference>
<dbReference type="EMBL" id="SULG01000114">
    <property type="protein sequence ID" value="TLD40279.1"/>
    <property type="molecule type" value="Genomic_DNA"/>
</dbReference>
<proteinExistence type="predicted"/>
<dbReference type="PANTHER" id="PTHR44591">
    <property type="entry name" value="STRESS RESPONSE REGULATOR PROTEIN 1"/>
    <property type="match status" value="1"/>
</dbReference>
<sequence length="144" mass="16359">MNKQSLSSREVKKKVMVADDNPDILDSTKIILEEAGYEVETAVDGQAVRRHHEEYPDLILLDIWLAGMDGADICKYLKGQETTKQTASVSKKNHRKEREKIKEEYEARLRIIFESIKGYAIFTFDTTGVITSWNAGVKALFGYA</sequence>
<comment type="caution">
    <text evidence="5">The sequence shown here is derived from an EMBL/GenBank/DDBJ whole genome shotgun (WGS) entry which is preliminary data.</text>
</comment>
<dbReference type="InterPro" id="IPR050595">
    <property type="entry name" value="Bact_response_regulator"/>
</dbReference>
<gene>
    <name evidence="5" type="ORF">JETT_3466</name>
</gene>
<dbReference type="AlphaFoldDB" id="A0A533Q7Y9"/>
<protein>
    <submittedName>
        <fullName evidence="5">Putative response regulator (CheY-like)</fullName>
    </submittedName>
</protein>
<reference evidence="5 6" key="1">
    <citation type="submission" date="2019-04" db="EMBL/GenBank/DDBJ databases">
        <title>Genome of a novel bacterium Candidatus Jettenia ecosi reconstructed from metagenome of an anammox bioreactor.</title>
        <authorList>
            <person name="Mardanov A.V."/>
            <person name="Beletsky A.V."/>
            <person name="Ravin N.V."/>
            <person name="Botchkova E.A."/>
            <person name="Litti Y.V."/>
            <person name="Nozhevnikova A.N."/>
        </authorList>
    </citation>
    <scope>NUCLEOTIDE SEQUENCE [LARGE SCALE GENOMIC DNA]</scope>
    <source>
        <strain evidence="5">J2</strain>
    </source>
</reference>
<evidence type="ECO:0000256" key="2">
    <source>
        <dbReference type="PROSITE-ProRule" id="PRU00169"/>
    </source>
</evidence>
<dbReference type="InterPro" id="IPR000014">
    <property type="entry name" value="PAS"/>
</dbReference>
<evidence type="ECO:0000259" key="4">
    <source>
        <dbReference type="PROSITE" id="PS50112"/>
    </source>
</evidence>
<keyword evidence="1 2" id="KW-0597">Phosphoprotein</keyword>
<dbReference type="InterPro" id="IPR001789">
    <property type="entry name" value="Sig_transdc_resp-reg_receiver"/>
</dbReference>
<feature type="domain" description="PAS" evidence="4">
    <location>
        <begin position="105"/>
        <end position="144"/>
    </location>
</feature>
<dbReference type="SMART" id="SM00448">
    <property type="entry name" value="REC"/>
    <property type="match status" value="1"/>
</dbReference>
<evidence type="ECO:0000313" key="5">
    <source>
        <dbReference type="EMBL" id="TLD40279.1"/>
    </source>
</evidence>
<accession>A0A533Q7Y9</accession>
<dbReference type="PANTHER" id="PTHR44591:SF3">
    <property type="entry name" value="RESPONSE REGULATORY DOMAIN-CONTAINING PROTEIN"/>
    <property type="match status" value="1"/>
</dbReference>